<evidence type="ECO:0000313" key="4">
    <source>
        <dbReference type="Proteomes" id="UP000473525"/>
    </source>
</evidence>
<feature type="signal peptide" evidence="1">
    <location>
        <begin position="1"/>
        <end position="27"/>
    </location>
</feature>
<keyword evidence="4" id="KW-1185">Reference proteome</keyword>
<dbReference type="InterPro" id="IPR001434">
    <property type="entry name" value="OmcB-like_DUF11"/>
</dbReference>
<proteinExistence type="predicted"/>
<comment type="caution">
    <text evidence="3">The sequence shown here is derived from an EMBL/GenBank/DDBJ whole genome shotgun (WGS) entry which is preliminary data.</text>
</comment>
<feature type="chain" id="PRO_5026667478" evidence="1">
    <location>
        <begin position="28"/>
        <end position="1162"/>
    </location>
</feature>
<sequence length="1162" mass="115476">MLRRQLPVTLVLAVLCAVCVGIAPSYAAGNPPTAQSDSLSVAVDQPATVVLLAFDDEDDPLTYAVFGGPAHGVLTGDCSDGECTYTPDPGYTGVDSFGWSANDGTSTSNDATISIEITDPDALEAFDTSATLEAGSAADVELSGFDPGGHALAFEIVTPPTHGTLGTLGSPVCDTGSCSTTVTYTSTDAAASDSFTYRVSNATRHSPAATASLQITPATGAHITSAGPLTSIGISPLLNCSVHHVGDSSGEFFGETACGTFVALGGTVYGPASIPAGGVGQTAYTPLSQTKSGSGTAASPFEIHTVVNVVPGVNLDQVDSYVVGQESYRTSSTLVNTTGAPITAEVYKAADCYLQDSDTGYGRYEAATGAIACVGVGEGGPSSRIEQFFPLSSGSSYYEAAYSAVWSAVASGSPLPNLCQQCSNAVDNGAGLSWSVSVPAGGSASRSHLTTFSPLGISPLSTTKTADSASAVGGHADGYTITVTNPNSIAATLTTITDDLPTGFSYTTGSTTGVTSSEPTVTGQKLTWSGSFPVPAGGHVNLHFGVLVSGTAGTFHNNAGGTAVDLAVVPTGDTAPVTVTANHNPSAVNDAVTTAQNTPSSAVSVIANDTDADGDTLTVTGKTNGAHGTVTCTTTTCTYTPAAGYNGADSFTYTISDGHGGTATGTVAVTVTAVDANHPPAATADTLTTAEDTVSAAKNVVANDTDADGDTLAVSGKTNGAHGTVTCTTTACTYTPAADYNGADSFTYTISDGQGGTATGTVTVTVTPVNDNPHVVADAITTSQGTPSAAKDVVANDTDADGDTLTVTAKTNGAHGTVTCTTTACTYTPAAGYNGADSFTYTISDGHGGTDTGTVTVTITPVNDNPHAVADAITTAEDTASAAKNVVSNDTDADGDTLTVTGKTNGAHGTVTCTTTTCTYTPAADYNGADSFTYTISDGHGGTDTGTVTVTVTPVNDNPHAVADAITTAEDTASAAKNVVSNDTDADGDTLTVTGKTNGAHGTVTCATSTCTYTPAADYNGADSFTYTISDGHGGTDTGTVTVTVPPVNDNPHAVADAITTAEDTASAAKNVVSNDTDADGDTLAVSGKTNGAHGTVTCTTTTCTYTPAADYNGTDSFTYTISDGHGGTDTGTVTVTVTPVNDTPHAFADAITTSQGTPSAA</sequence>
<dbReference type="PANTHER" id="PTHR34720">
    <property type="entry name" value="MICROCYSTIN DEPENDENT PROTEIN"/>
    <property type="match status" value="1"/>
</dbReference>
<dbReference type="Pfam" id="PF17963">
    <property type="entry name" value="Big_9"/>
    <property type="match status" value="7"/>
</dbReference>
<evidence type="ECO:0000256" key="1">
    <source>
        <dbReference type="SAM" id="SignalP"/>
    </source>
</evidence>
<dbReference type="Pfam" id="PF01345">
    <property type="entry name" value="DUF11"/>
    <property type="match status" value="1"/>
</dbReference>
<dbReference type="RefSeq" id="WP_157340261.1">
    <property type="nucleotide sequence ID" value="NZ_WSEK01000004.1"/>
</dbReference>
<dbReference type="AlphaFoldDB" id="A0A6L6XRG6"/>
<dbReference type="NCBIfam" id="NF012211">
    <property type="entry name" value="tand_rpt_95"/>
    <property type="match status" value="7"/>
</dbReference>
<dbReference type="Proteomes" id="UP000473525">
    <property type="component" value="Unassembled WGS sequence"/>
</dbReference>
<dbReference type="PANTHER" id="PTHR34720:SF9">
    <property type="entry name" value="BLR4714 PROTEIN"/>
    <property type="match status" value="1"/>
</dbReference>
<accession>A0A6L6XRG6</accession>
<keyword evidence="1" id="KW-0732">Signal</keyword>
<evidence type="ECO:0000259" key="2">
    <source>
        <dbReference type="Pfam" id="PF01345"/>
    </source>
</evidence>
<dbReference type="EMBL" id="WSEK01000004">
    <property type="protein sequence ID" value="MVQ48195.1"/>
    <property type="molecule type" value="Genomic_DNA"/>
</dbReference>
<dbReference type="Gene3D" id="2.60.40.2810">
    <property type="match status" value="4"/>
</dbReference>
<feature type="non-terminal residue" evidence="3">
    <location>
        <position position="1162"/>
    </location>
</feature>
<organism evidence="3 4">
    <name type="scientific">Nocardioides agri</name>
    <dbReference type="NCBI Taxonomy" id="2682843"/>
    <lineage>
        <taxon>Bacteria</taxon>
        <taxon>Bacillati</taxon>
        <taxon>Actinomycetota</taxon>
        <taxon>Actinomycetes</taxon>
        <taxon>Propionibacteriales</taxon>
        <taxon>Nocardioidaceae</taxon>
        <taxon>Nocardioides</taxon>
    </lineage>
</organism>
<gene>
    <name evidence="3" type="ORF">GON03_03305</name>
</gene>
<protein>
    <submittedName>
        <fullName evidence="3">Tandem-95 repeat protein</fullName>
    </submittedName>
</protein>
<feature type="domain" description="DUF11" evidence="2">
    <location>
        <begin position="460"/>
        <end position="578"/>
    </location>
</feature>
<evidence type="ECO:0000313" key="3">
    <source>
        <dbReference type="EMBL" id="MVQ48195.1"/>
    </source>
</evidence>
<name>A0A6L6XRG6_9ACTN</name>
<reference evidence="3 4" key="1">
    <citation type="submission" date="2019-12" db="EMBL/GenBank/DDBJ databases">
        <authorList>
            <person name="Huq M.A."/>
        </authorList>
    </citation>
    <scope>NUCLEOTIDE SEQUENCE [LARGE SCALE GENOMIC DNA]</scope>
    <source>
        <strain evidence="3 4">MAH-18</strain>
    </source>
</reference>
<dbReference type="Gene3D" id="2.60.40.3440">
    <property type="match status" value="3"/>
</dbReference>